<evidence type="ECO:0000256" key="1">
    <source>
        <dbReference type="SAM" id="MobiDB-lite"/>
    </source>
</evidence>
<dbReference type="Proteomes" id="UP000594263">
    <property type="component" value="Unplaced"/>
</dbReference>
<proteinExistence type="predicted"/>
<evidence type="ECO:0000313" key="3">
    <source>
        <dbReference type="Proteomes" id="UP000594263"/>
    </source>
</evidence>
<dbReference type="Gramene" id="Kaladp0012s0054.1.v1.1">
    <property type="protein sequence ID" value="Kaladp0012s0054.1.v1.1"/>
    <property type="gene ID" value="Kaladp0012s0054.v1.1"/>
</dbReference>
<evidence type="ECO:0000313" key="2">
    <source>
        <dbReference type="EnsemblPlants" id="Kaladp0012s0054.1.v1.1"/>
    </source>
</evidence>
<feature type="compositionally biased region" description="Polar residues" evidence="1">
    <location>
        <begin position="1079"/>
        <end position="1093"/>
    </location>
</feature>
<feature type="compositionally biased region" description="Polar residues" evidence="1">
    <location>
        <begin position="1106"/>
        <end position="1123"/>
    </location>
</feature>
<accession>A0A7N0SYF7</accession>
<dbReference type="GO" id="GO:0042752">
    <property type="term" value="P:regulation of circadian rhythm"/>
    <property type="evidence" value="ECO:0007669"/>
    <property type="project" value="InterPro"/>
</dbReference>
<dbReference type="InterPro" id="IPR039317">
    <property type="entry name" value="TIC"/>
</dbReference>
<feature type="compositionally biased region" description="Polar residues" evidence="1">
    <location>
        <begin position="160"/>
        <end position="176"/>
    </location>
</feature>
<feature type="region of interest" description="Disordered" evidence="1">
    <location>
        <begin position="1076"/>
        <end position="1123"/>
    </location>
</feature>
<name>A0A7N0SYF7_KALFE</name>
<dbReference type="EnsemblPlants" id="Kaladp0012s0054.1.v1.1">
    <property type="protein sequence ID" value="Kaladp0012s0054.1.v1.1"/>
    <property type="gene ID" value="Kaladp0012s0054.v1.1"/>
</dbReference>
<feature type="region of interest" description="Disordered" evidence="1">
    <location>
        <begin position="156"/>
        <end position="181"/>
    </location>
</feature>
<feature type="region of interest" description="Disordered" evidence="1">
    <location>
        <begin position="714"/>
        <end position="754"/>
    </location>
</feature>
<dbReference type="AlphaFoldDB" id="A0A7N0SYF7"/>
<dbReference type="PANTHER" id="PTHR34798">
    <property type="entry name" value="PROTEIN TIME FOR COFFEE"/>
    <property type="match status" value="1"/>
</dbReference>
<organism evidence="2 3">
    <name type="scientific">Kalanchoe fedtschenkoi</name>
    <name type="common">Lavender scallops</name>
    <name type="synonym">South American air plant</name>
    <dbReference type="NCBI Taxonomy" id="63787"/>
    <lineage>
        <taxon>Eukaryota</taxon>
        <taxon>Viridiplantae</taxon>
        <taxon>Streptophyta</taxon>
        <taxon>Embryophyta</taxon>
        <taxon>Tracheophyta</taxon>
        <taxon>Spermatophyta</taxon>
        <taxon>Magnoliopsida</taxon>
        <taxon>eudicotyledons</taxon>
        <taxon>Gunneridae</taxon>
        <taxon>Pentapetalae</taxon>
        <taxon>Saxifragales</taxon>
        <taxon>Crassulaceae</taxon>
        <taxon>Kalanchoe</taxon>
    </lineage>
</organism>
<dbReference type="GO" id="GO:0005634">
    <property type="term" value="C:nucleus"/>
    <property type="evidence" value="ECO:0007669"/>
    <property type="project" value="TreeGrafter"/>
</dbReference>
<reference evidence="2" key="1">
    <citation type="submission" date="2021-01" db="UniProtKB">
        <authorList>
            <consortium name="EnsemblPlants"/>
        </authorList>
    </citation>
    <scope>IDENTIFICATION</scope>
</reference>
<keyword evidence="3" id="KW-1185">Reference proteome</keyword>
<dbReference type="PANTHER" id="PTHR34798:SF1">
    <property type="entry name" value="TIC-LIKE PROTEIN"/>
    <property type="match status" value="1"/>
</dbReference>
<protein>
    <submittedName>
        <fullName evidence="2">Uncharacterized protein</fullName>
    </submittedName>
</protein>
<sequence length="1146" mass="124403">MKKSGGEAGKVKVEVEVAMTSTGRMPKRRLRSNRPCLLDNRGDGDLKLQEVVEARDEMDRKDLDLLVRNKRRRGDMSLHGCDAGEDEGEEVSEAGECDDEEFEVEVPPVSMAKSSTGMLSPNQRSSRYRQSLLWKMSGGVIGPVPRKTRSACVRRWPHENPTSGGHTHQQHSNFAASGSGEANEFAVSKIEAKKTTKTAGSKPKIGKPNHLSLSIDEEIEIEVAEVLFGLMRQSQLADITPHKPHVSDVTESERIRGDEAACSFEINIEQVEKSGGSDLNLMPKNVVPVSLENADETLIEGDGLVKEVEKETSLSLTGHRLDIESRSLVATKEVQIGALSEYQTEKLEINVMDPHNHAEGFCDLVQGSKWSPNEVRMKTLCRTKRHMLDMKQDKSMIDLKNLNISVHDTSLQPEWSCLSLDATKAAQITPSFSVRKFLCPADSSKRHNQLNETKALTDDSSGTSTSRKVSQLGLMKRCATHYQIAQSIMHCQQCNKVSVSSSAAGSMCSHINDVSSVKKEVFERQAQEVVIGGNGLVLNTSVSGCSKDKQNAPEVSCQGISYQRKQYYKAPELSSSEKMIAPALVYPVNLYQMAGPNSDISGTVTPISACSPKIASLSKNPTAAGALTTVSTFSKMDPTMISYNANHVTSEAPPLGIIPSNCYAFPISAPVGSPSSSKGGRVRGNAMPYFNSSLYPPQMYYAPQLLKQHPRHQAPILPSGQSTTKLSHSSYQKQPHHQQHHEPNDGGHSLLPSSTVHVQNPWKQHALLSQQICRPEVDMVKLRASITDNRVSYGQGSAYNLRDQTSVQPISFTMMPLIAGNRDGKILKKQESNQSTKAEIEVPVSHAFCMPYSPFGWGNGASGVNSSFSARSPPLFLSLPDAAHQRYLVPQTVNPKKCQAVGKSCVDFTGADSARKGATGKPSSGESQSPAFSKALSYDQSDMMKGCRTFDTSANTLSFDAASEIRYYQSHNCIQLQQQHTQGGWNKTPATNGQPSSAMSNNLSYSAALLSHPANWNSSARRPVPQSASTVPTISNNAPDQVVYSTNLMQITSGGTNVKPVAAQGNGMSVVQSPCALATSDQSRSPKSSQTPFASGKSDLLASPKPQLNETSSNCPSQKLSSSPVCRRYVPSILSTRPGQVSETKY</sequence>